<dbReference type="Pfam" id="PF02525">
    <property type="entry name" value="Flavodoxin_2"/>
    <property type="match status" value="1"/>
</dbReference>
<name>A0ABS8WB23_9GAMM</name>
<keyword evidence="9" id="KW-1185">Reference proteome</keyword>
<sequence length="197" mass="21123">MKKALLLQSSILGEHSQSSLLVAHLAARWQAQGVQVTLRDLAADPIPVLDGAIATALRGGDNLDAHQAQAVALSNQLVEELMRHDTLVLAAPMYNFSIPTQLKNWFDFIARAGVTFAYTEKGPQGLVKGKKAIVITTRGGAHKDSHHDHVTPYLKTVLGFIGITEVEVVYAEALAMGPESAEQGIALAKQQLNEIAA</sequence>
<proteinExistence type="inferred from homology"/>
<dbReference type="HAMAP" id="MF_01216">
    <property type="entry name" value="Azoreductase_type1"/>
    <property type="match status" value="1"/>
</dbReference>
<feature type="domain" description="Flavodoxin-like fold" evidence="7">
    <location>
        <begin position="2"/>
        <end position="194"/>
    </location>
</feature>
<keyword evidence="3 6" id="KW-0560">Oxidoreductase</keyword>
<dbReference type="RefSeq" id="WP_233052791.1">
    <property type="nucleotide sequence ID" value="NZ_JAIMJA010000009.1"/>
</dbReference>
<dbReference type="EC" id="1.6.5.-" evidence="6"/>
<accession>A0ABS8WB23</accession>
<feature type="binding site" evidence="6">
    <location>
        <position position="10"/>
    </location>
    <ligand>
        <name>FMN</name>
        <dbReference type="ChEBI" id="CHEBI:58210"/>
    </ligand>
</feature>
<dbReference type="PANTHER" id="PTHR43741">
    <property type="entry name" value="FMN-DEPENDENT NADH-AZOREDUCTASE 1"/>
    <property type="match status" value="1"/>
</dbReference>
<dbReference type="EC" id="1.7.1.17" evidence="6"/>
<comment type="subunit">
    <text evidence="6">Homodimer.</text>
</comment>
<comment type="catalytic activity">
    <reaction evidence="5">
        <text>N,N-dimethyl-1,4-phenylenediamine + anthranilate + 2 NAD(+) = 2-(4-dimethylaminophenyl)diazenylbenzoate + 2 NADH + 2 H(+)</text>
        <dbReference type="Rhea" id="RHEA:55872"/>
        <dbReference type="ChEBI" id="CHEBI:15378"/>
        <dbReference type="ChEBI" id="CHEBI:15783"/>
        <dbReference type="ChEBI" id="CHEBI:16567"/>
        <dbReference type="ChEBI" id="CHEBI:57540"/>
        <dbReference type="ChEBI" id="CHEBI:57945"/>
        <dbReference type="ChEBI" id="CHEBI:71579"/>
        <dbReference type="EC" id="1.7.1.17"/>
    </reaction>
    <physiologicalReaction direction="right-to-left" evidence="5">
        <dbReference type="Rhea" id="RHEA:55874"/>
    </physiologicalReaction>
</comment>
<organism evidence="8 9">
    <name type="scientific">Motilimonas cestriensis</name>
    <dbReference type="NCBI Taxonomy" id="2742685"/>
    <lineage>
        <taxon>Bacteria</taxon>
        <taxon>Pseudomonadati</taxon>
        <taxon>Pseudomonadota</taxon>
        <taxon>Gammaproteobacteria</taxon>
        <taxon>Alteromonadales</taxon>
        <taxon>Alteromonadales genera incertae sedis</taxon>
        <taxon>Motilimonas</taxon>
    </lineage>
</organism>
<evidence type="ECO:0000256" key="5">
    <source>
        <dbReference type="ARBA" id="ARBA00048542"/>
    </source>
</evidence>
<evidence type="ECO:0000256" key="3">
    <source>
        <dbReference type="ARBA" id="ARBA00023002"/>
    </source>
</evidence>
<evidence type="ECO:0000313" key="9">
    <source>
        <dbReference type="Proteomes" id="UP001201273"/>
    </source>
</evidence>
<dbReference type="EMBL" id="JAIMJA010000009">
    <property type="protein sequence ID" value="MCE2595302.1"/>
    <property type="molecule type" value="Genomic_DNA"/>
</dbReference>
<comment type="cofactor">
    <cofactor evidence="6">
        <name>FMN</name>
        <dbReference type="ChEBI" id="CHEBI:58210"/>
    </cofactor>
    <text evidence="6">Binds 1 FMN per subunit.</text>
</comment>
<evidence type="ECO:0000259" key="7">
    <source>
        <dbReference type="Pfam" id="PF02525"/>
    </source>
</evidence>
<dbReference type="InterPro" id="IPR003680">
    <property type="entry name" value="Flavodoxin_fold"/>
</dbReference>
<keyword evidence="4 6" id="KW-0520">NAD</keyword>
<keyword evidence="1 6" id="KW-0285">Flavoprotein</keyword>
<comment type="catalytic activity">
    <reaction evidence="6">
        <text>2 a quinone + NADH + H(+) = 2 a 1,4-benzosemiquinone + NAD(+)</text>
        <dbReference type="Rhea" id="RHEA:65952"/>
        <dbReference type="ChEBI" id="CHEBI:15378"/>
        <dbReference type="ChEBI" id="CHEBI:57540"/>
        <dbReference type="ChEBI" id="CHEBI:57945"/>
        <dbReference type="ChEBI" id="CHEBI:132124"/>
        <dbReference type="ChEBI" id="CHEBI:134225"/>
    </reaction>
</comment>
<evidence type="ECO:0000256" key="6">
    <source>
        <dbReference type="HAMAP-Rule" id="MF_01216"/>
    </source>
</evidence>
<dbReference type="InterPro" id="IPR050104">
    <property type="entry name" value="FMN-dep_NADH:Q_OxRdtase_AzoR1"/>
</dbReference>
<gene>
    <name evidence="6" type="primary">azoR</name>
    <name evidence="8" type="ORF">K6Y31_10790</name>
</gene>
<evidence type="ECO:0000256" key="4">
    <source>
        <dbReference type="ARBA" id="ARBA00023027"/>
    </source>
</evidence>
<evidence type="ECO:0000313" key="8">
    <source>
        <dbReference type="EMBL" id="MCE2595302.1"/>
    </source>
</evidence>
<comment type="similarity">
    <text evidence="6">Belongs to the azoreductase type 1 family.</text>
</comment>
<comment type="caution">
    <text evidence="8">The sequence shown here is derived from an EMBL/GenBank/DDBJ whole genome shotgun (WGS) entry which is preliminary data.</text>
</comment>
<feature type="binding site" evidence="6">
    <location>
        <begin position="16"/>
        <end position="18"/>
    </location>
    <ligand>
        <name>FMN</name>
        <dbReference type="ChEBI" id="CHEBI:58210"/>
    </ligand>
</feature>
<feature type="binding site" evidence="6">
    <location>
        <begin position="137"/>
        <end position="140"/>
    </location>
    <ligand>
        <name>FMN</name>
        <dbReference type="ChEBI" id="CHEBI:58210"/>
    </ligand>
</feature>
<reference evidence="8 9" key="1">
    <citation type="journal article" date="2022" name="Environ. Microbiol. Rep.">
        <title>Eco-phylogenetic analyses reveal divergent evolution of vitamin B12 metabolism in the marine bacterial family 'Psychromonadaceae'.</title>
        <authorList>
            <person name="Jin X."/>
            <person name="Yang Y."/>
            <person name="Cao H."/>
            <person name="Gao B."/>
            <person name="Zhao Z."/>
        </authorList>
    </citation>
    <scope>NUCLEOTIDE SEQUENCE [LARGE SCALE GENOMIC DNA]</scope>
    <source>
        <strain evidence="8 9">MKS20</strain>
    </source>
</reference>
<dbReference type="InterPro" id="IPR029039">
    <property type="entry name" value="Flavoprotein-like_sf"/>
</dbReference>
<protein>
    <recommendedName>
        <fullName evidence="6">FMN dependent NADH:quinone oxidoreductase</fullName>
        <ecNumber evidence="6">1.6.5.-</ecNumber>
    </recommendedName>
    <alternativeName>
        <fullName evidence="6">Azo-dye reductase</fullName>
    </alternativeName>
    <alternativeName>
        <fullName evidence="6">FMN-dependent NADH-azo compound oxidoreductase</fullName>
    </alternativeName>
    <alternativeName>
        <fullName evidence="6">FMN-dependent NADH-azoreductase</fullName>
        <ecNumber evidence="6">1.7.1.17</ecNumber>
    </alternativeName>
</protein>
<evidence type="ECO:0000256" key="2">
    <source>
        <dbReference type="ARBA" id="ARBA00022643"/>
    </source>
</evidence>
<evidence type="ECO:0000256" key="1">
    <source>
        <dbReference type="ARBA" id="ARBA00022630"/>
    </source>
</evidence>
<comment type="function">
    <text evidence="6">Quinone reductase that provides resistance to thiol-specific stress caused by electrophilic quinones.</text>
</comment>
<dbReference type="Proteomes" id="UP001201273">
    <property type="component" value="Unassembled WGS sequence"/>
</dbReference>
<keyword evidence="2 6" id="KW-0288">FMN</keyword>
<comment type="function">
    <text evidence="6">Also exhibits azoreductase activity. Catalyzes the reductive cleavage of the azo bond in aromatic azo compounds to the corresponding amines.</text>
</comment>
<dbReference type="SUPFAM" id="SSF52218">
    <property type="entry name" value="Flavoproteins"/>
    <property type="match status" value="1"/>
</dbReference>
<dbReference type="Gene3D" id="3.40.50.360">
    <property type="match status" value="1"/>
</dbReference>
<feature type="binding site" evidence="6">
    <location>
        <begin position="93"/>
        <end position="96"/>
    </location>
    <ligand>
        <name>FMN</name>
        <dbReference type="ChEBI" id="CHEBI:58210"/>
    </ligand>
</feature>
<dbReference type="InterPro" id="IPR023048">
    <property type="entry name" value="NADH:quinone_OxRdtase_FMN_depd"/>
</dbReference>
<dbReference type="PANTHER" id="PTHR43741:SF2">
    <property type="entry name" value="FMN-DEPENDENT NADH:QUINONE OXIDOREDUCTASE"/>
    <property type="match status" value="1"/>
</dbReference>